<feature type="signal peptide" evidence="1">
    <location>
        <begin position="1"/>
        <end position="16"/>
    </location>
</feature>
<dbReference type="Proteomes" id="UP001324380">
    <property type="component" value="Chromosome"/>
</dbReference>
<evidence type="ECO:0000313" key="4">
    <source>
        <dbReference type="Proteomes" id="UP001324380"/>
    </source>
</evidence>
<sequence length="323" mass="36827">MRLVILLCFLSITVKAQNNNAPFVWGINGHPLTQRDYSNNLDEQISAITDLKLSSYRFDVLLDANGYAKKEPDFIKVLNSLKKNNISALPAVMQSGLKSNNADSVYQIAYQQGKNFGARYGDYFPVVEVNNEGDNKIRLHNTGGKVKQGSYDTVKAVKFIATIKGFIDGLKAVKPNIKITLSVSYIHYYYLELLKENNVNYDIIGCHWYSNMGDITNVKPTVGNVLSYISKRFNKAIWITEFNQFKGTTSVDFVRQNNYITQNIRKIIDQGIIKGFFIYELFDQSSLKKRYPEEACYGLIYKDSSGQYIKKDAYEGYKQFVGK</sequence>
<evidence type="ECO:0000256" key="1">
    <source>
        <dbReference type="SAM" id="SignalP"/>
    </source>
</evidence>
<keyword evidence="4" id="KW-1185">Reference proteome</keyword>
<feature type="domain" description="Asl1-like glycosyl hydrolase catalytic" evidence="2">
    <location>
        <begin position="164"/>
        <end position="280"/>
    </location>
</feature>
<name>A0ABZ0THD7_9SPHI</name>
<organism evidence="3 4">
    <name type="scientific">Mucilaginibacter sabulilitoris</name>
    <dbReference type="NCBI Taxonomy" id="1173583"/>
    <lineage>
        <taxon>Bacteria</taxon>
        <taxon>Pseudomonadati</taxon>
        <taxon>Bacteroidota</taxon>
        <taxon>Sphingobacteriia</taxon>
        <taxon>Sphingobacteriales</taxon>
        <taxon>Sphingobacteriaceae</taxon>
        <taxon>Mucilaginibacter</taxon>
    </lineage>
</organism>
<reference evidence="3 4" key="1">
    <citation type="submission" date="2023-11" db="EMBL/GenBank/DDBJ databases">
        <title>Analysis of the Genomes of Mucilaginibacter gossypii cycad 4 and M. sabulilitoris SNA2: microbes with the potential for plant growth promotion.</title>
        <authorList>
            <person name="Hirsch A.M."/>
            <person name="Humm E."/>
            <person name="Rubbi M."/>
            <person name="Del Vecchio G."/>
            <person name="Ha S.M."/>
            <person name="Pellegrini M."/>
            <person name="Gunsalus R.P."/>
        </authorList>
    </citation>
    <scope>NUCLEOTIDE SEQUENCE [LARGE SCALE GENOMIC DNA]</scope>
    <source>
        <strain evidence="3 4">SNA2</strain>
    </source>
</reference>
<gene>
    <name evidence="3" type="ORF">SNE25_24175</name>
</gene>
<proteinExistence type="predicted"/>
<dbReference type="InterPro" id="IPR024655">
    <property type="entry name" value="Asl1_glyco_hydro_catalytic"/>
</dbReference>
<feature type="chain" id="PRO_5045388042" evidence="1">
    <location>
        <begin position="17"/>
        <end position="323"/>
    </location>
</feature>
<keyword evidence="3" id="KW-0378">Hydrolase</keyword>
<dbReference type="EMBL" id="CP139558">
    <property type="protein sequence ID" value="WPU92428.1"/>
    <property type="molecule type" value="Genomic_DNA"/>
</dbReference>
<dbReference type="SUPFAM" id="SSF51445">
    <property type="entry name" value="(Trans)glycosidases"/>
    <property type="match status" value="1"/>
</dbReference>
<dbReference type="Pfam" id="PF11790">
    <property type="entry name" value="Glyco_hydro_cc"/>
    <property type="match status" value="1"/>
</dbReference>
<dbReference type="GO" id="GO:0016787">
    <property type="term" value="F:hydrolase activity"/>
    <property type="evidence" value="ECO:0007669"/>
    <property type="project" value="UniProtKB-KW"/>
</dbReference>
<evidence type="ECO:0000259" key="2">
    <source>
        <dbReference type="Pfam" id="PF11790"/>
    </source>
</evidence>
<evidence type="ECO:0000313" key="3">
    <source>
        <dbReference type="EMBL" id="WPU92428.1"/>
    </source>
</evidence>
<dbReference type="InterPro" id="IPR017853">
    <property type="entry name" value="GH"/>
</dbReference>
<protein>
    <submittedName>
        <fullName evidence="3">Glycosyl hydrolase</fullName>
    </submittedName>
</protein>
<accession>A0ABZ0THD7</accession>
<keyword evidence="1" id="KW-0732">Signal</keyword>
<dbReference type="RefSeq" id="WP_321561590.1">
    <property type="nucleotide sequence ID" value="NZ_CP139558.1"/>
</dbReference>
<dbReference type="Gene3D" id="3.20.20.80">
    <property type="entry name" value="Glycosidases"/>
    <property type="match status" value="1"/>
</dbReference>